<gene>
    <name evidence="7" type="ORF">D0Y65_011620</name>
    <name evidence="6" type="ORF">glysoja_046859</name>
</gene>
<evidence type="ECO:0000256" key="3">
    <source>
        <dbReference type="ARBA" id="ARBA00023242"/>
    </source>
</evidence>
<dbReference type="PANTHER" id="PTHR22952">
    <property type="entry name" value="CAMP-RESPONSE ELEMENT BINDING PROTEIN-RELATED"/>
    <property type="match status" value="1"/>
</dbReference>
<dbReference type="GO" id="GO:0003700">
    <property type="term" value="F:DNA-binding transcription factor activity"/>
    <property type="evidence" value="ECO:0007669"/>
    <property type="project" value="InterPro"/>
</dbReference>
<reference evidence="6" key="1">
    <citation type="submission" date="2014-07" db="EMBL/GenBank/DDBJ databases">
        <title>Identification of a novel salt tolerance gene in wild soybean by whole-genome sequencing.</title>
        <authorList>
            <person name="Lam H.-M."/>
            <person name="Qi X."/>
            <person name="Li M.-W."/>
            <person name="Liu X."/>
            <person name="Xie M."/>
            <person name="Ni M."/>
            <person name="Xu X."/>
        </authorList>
    </citation>
    <scope>NUCLEOTIDE SEQUENCE [LARGE SCALE GENOMIC DNA]</scope>
    <source>
        <tissue evidence="6">Root</tissue>
    </source>
</reference>
<dbReference type="Pfam" id="PF00170">
    <property type="entry name" value="bZIP_1"/>
    <property type="match status" value="1"/>
</dbReference>
<feature type="region of interest" description="Disordered" evidence="4">
    <location>
        <begin position="297"/>
        <end position="326"/>
    </location>
</feature>
<evidence type="ECO:0000256" key="2">
    <source>
        <dbReference type="ARBA" id="ARBA00023125"/>
    </source>
</evidence>
<evidence type="ECO:0000313" key="6">
    <source>
        <dbReference type="EMBL" id="KHN22538.1"/>
    </source>
</evidence>
<dbReference type="InterPro" id="IPR004827">
    <property type="entry name" value="bZIP"/>
</dbReference>
<dbReference type="PANTHER" id="PTHR22952:SF409">
    <property type="entry name" value="BZIP TRANSCRIPTION FACTOR"/>
    <property type="match status" value="1"/>
</dbReference>
<keyword evidence="3" id="KW-0539">Nucleus</keyword>
<dbReference type="Proteomes" id="UP000053555">
    <property type="component" value="Unassembled WGS sequence"/>
</dbReference>
<dbReference type="PROSITE" id="PS00036">
    <property type="entry name" value="BZIP_BASIC"/>
    <property type="match status" value="1"/>
</dbReference>
<dbReference type="Proteomes" id="UP000289340">
    <property type="component" value="Chromosome 5"/>
</dbReference>
<feature type="domain" description="BZIP" evidence="5">
    <location>
        <begin position="252"/>
        <end position="296"/>
    </location>
</feature>
<accession>A0A0B2QRN1</accession>
<feature type="region of interest" description="Disordered" evidence="4">
    <location>
        <begin position="1"/>
        <end position="21"/>
    </location>
</feature>
<dbReference type="SMART" id="SM00338">
    <property type="entry name" value="BRLZ"/>
    <property type="match status" value="1"/>
</dbReference>
<keyword evidence="8" id="KW-1185">Reference proteome</keyword>
<comment type="subcellular location">
    <subcellularLocation>
        <location evidence="1">Nucleus</location>
    </subcellularLocation>
</comment>
<dbReference type="FunFam" id="1.20.5.170:FF:000036">
    <property type="entry name" value="ABSCISIC ACID-INSENSITIVE 5-like protein 2"/>
    <property type="match status" value="1"/>
</dbReference>
<evidence type="ECO:0000256" key="1">
    <source>
        <dbReference type="ARBA" id="ARBA00004123"/>
    </source>
</evidence>
<dbReference type="PROSITE" id="PS50217">
    <property type="entry name" value="BZIP"/>
    <property type="match status" value="1"/>
</dbReference>
<evidence type="ECO:0000313" key="7">
    <source>
        <dbReference type="EMBL" id="RZC11505.1"/>
    </source>
</evidence>
<dbReference type="AlphaFoldDB" id="A0A0B2QRN1"/>
<evidence type="ECO:0000256" key="4">
    <source>
        <dbReference type="SAM" id="MobiDB-lite"/>
    </source>
</evidence>
<evidence type="ECO:0000259" key="5">
    <source>
        <dbReference type="PROSITE" id="PS50217"/>
    </source>
</evidence>
<protein>
    <submittedName>
        <fullName evidence="6">ABSCISIC ACID-INSENSITIVE 5-like protein 2</fullName>
    </submittedName>
</protein>
<dbReference type="InterPro" id="IPR046347">
    <property type="entry name" value="bZIP_sf"/>
</dbReference>
<organism evidence="6">
    <name type="scientific">Glycine soja</name>
    <name type="common">Wild soybean</name>
    <dbReference type="NCBI Taxonomy" id="3848"/>
    <lineage>
        <taxon>Eukaryota</taxon>
        <taxon>Viridiplantae</taxon>
        <taxon>Streptophyta</taxon>
        <taxon>Embryophyta</taxon>
        <taxon>Tracheophyta</taxon>
        <taxon>Spermatophyta</taxon>
        <taxon>Magnoliopsida</taxon>
        <taxon>eudicotyledons</taxon>
        <taxon>Gunneridae</taxon>
        <taxon>Pentapetalae</taxon>
        <taxon>rosids</taxon>
        <taxon>fabids</taxon>
        <taxon>Fabales</taxon>
        <taxon>Fabaceae</taxon>
        <taxon>Papilionoideae</taxon>
        <taxon>50 kb inversion clade</taxon>
        <taxon>NPAAA clade</taxon>
        <taxon>indigoferoid/millettioid clade</taxon>
        <taxon>Phaseoleae</taxon>
        <taxon>Glycine</taxon>
        <taxon>Glycine subgen. Soja</taxon>
    </lineage>
</organism>
<proteinExistence type="predicted"/>
<dbReference type="Gramene" id="XM_028376156.1">
    <property type="protein sequence ID" value="XP_028231957.1"/>
    <property type="gene ID" value="LOC114412324"/>
</dbReference>
<dbReference type="GO" id="GO:0045893">
    <property type="term" value="P:positive regulation of DNA-templated transcription"/>
    <property type="evidence" value="ECO:0007669"/>
    <property type="project" value="InterPro"/>
</dbReference>
<evidence type="ECO:0000313" key="8">
    <source>
        <dbReference type="Proteomes" id="UP000289340"/>
    </source>
</evidence>
<dbReference type="SMR" id="A0A0B2QRN1"/>
<name>A0A0B2QRN1_GLYSO</name>
<dbReference type="Gene3D" id="1.20.5.170">
    <property type="match status" value="1"/>
</dbReference>
<dbReference type="GO" id="GO:0003677">
    <property type="term" value="F:DNA binding"/>
    <property type="evidence" value="ECO:0007669"/>
    <property type="project" value="UniProtKB-KW"/>
</dbReference>
<dbReference type="EMBL" id="QZWG01000005">
    <property type="protein sequence ID" value="RZC11505.1"/>
    <property type="molecule type" value="Genomic_DNA"/>
</dbReference>
<dbReference type="EMBL" id="KN657180">
    <property type="protein sequence ID" value="KHN22538.1"/>
    <property type="molecule type" value="Genomic_DNA"/>
</dbReference>
<dbReference type="InterPro" id="IPR043452">
    <property type="entry name" value="BZIP46-like"/>
</dbReference>
<dbReference type="GO" id="GO:0005634">
    <property type="term" value="C:nucleus"/>
    <property type="evidence" value="ECO:0007669"/>
    <property type="project" value="UniProtKB-SubCell"/>
</dbReference>
<reference evidence="7 8" key="2">
    <citation type="submission" date="2018-09" db="EMBL/GenBank/DDBJ databases">
        <title>A high-quality reference genome of wild soybean provides a powerful tool to mine soybean genomes.</title>
        <authorList>
            <person name="Xie M."/>
            <person name="Chung C.Y.L."/>
            <person name="Li M.-W."/>
            <person name="Wong F.-L."/>
            <person name="Chan T.-F."/>
            <person name="Lam H.-M."/>
        </authorList>
    </citation>
    <scope>NUCLEOTIDE SEQUENCE [LARGE SCALE GENOMIC DNA]</scope>
    <source>
        <strain evidence="8">cv. W05</strain>
        <tissue evidence="7">Hypocotyl of etiolated seedlings</tissue>
    </source>
</reference>
<dbReference type="SUPFAM" id="SSF57959">
    <property type="entry name" value="Leucine zipper domain"/>
    <property type="match status" value="1"/>
</dbReference>
<keyword evidence="2" id="KW-0238">DNA-binding</keyword>
<sequence>MGSQGGAVQEPKTTTTTTTPFVRQGPLYNLTLDEVHNQLGNLGKPLGSMNLDELLKSVWSAEASGGEASGLDFGVGGGDANMQHGEAAAFGSSLNPHVSLTLSRDLSRKTVHEVWRDMQLKKVTNRDKKIQERQATLGEMTLEDFLVKAGVIAEALPTTKDRAMSGVDSNGASSQHGHWLQYQQLPSSVQQPNVMGGYVAGHAIQQPFQVGVNLVLDAAYSETPASLKGALSDTQTLGRKRGVSGIVVEKTVERRQKRMIKNRESAARSRARRQAYTQELEIKVSRLEEENERLRRLNEMERALPSVPPPEPKPKHQLRRTSSAIF</sequence>